<proteinExistence type="inferred from homology"/>
<dbReference type="GO" id="GO:0004725">
    <property type="term" value="F:protein tyrosine phosphatase activity"/>
    <property type="evidence" value="ECO:0007669"/>
    <property type="project" value="UniProtKB-EC"/>
</dbReference>
<dbReference type="RefSeq" id="WP_112114145.1">
    <property type="nucleotide sequence ID" value="NZ_QLSZ01000016.1"/>
</dbReference>
<dbReference type="Gene3D" id="3.20.20.140">
    <property type="entry name" value="Metal-dependent hydrolases"/>
    <property type="match status" value="1"/>
</dbReference>
<protein>
    <recommendedName>
        <fullName evidence="2">protein-tyrosine-phosphatase</fullName>
        <ecNumber evidence="2">3.1.3.48</ecNumber>
    </recommendedName>
</protein>
<dbReference type="PIRSF" id="PIRSF016557">
    <property type="entry name" value="Caps_synth_CpsB"/>
    <property type="match status" value="1"/>
</dbReference>
<evidence type="ECO:0000313" key="6">
    <source>
        <dbReference type="Proteomes" id="UP000248840"/>
    </source>
</evidence>
<evidence type="ECO:0000256" key="1">
    <source>
        <dbReference type="ARBA" id="ARBA00005750"/>
    </source>
</evidence>
<dbReference type="Proteomes" id="UP000248840">
    <property type="component" value="Unassembled WGS sequence"/>
</dbReference>
<accession>A0A328YFX4</accession>
<name>A0A328YFX4_9FLAO</name>
<dbReference type="EC" id="3.1.3.48" evidence="2"/>
<keyword evidence="3" id="KW-0378">Hydrolase</keyword>
<dbReference type="AlphaFoldDB" id="A0A328YFX4"/>
<evidence type="ECO:0000313" key="5">
    <source>
        <dbReference type="EMBL" id="RAR69300.1"/>
    </source>
</evidence>
<comment type="catalytic activity">
    <reaction evidence="4">
        <text>O-phospho-L-tyrosyl-[protein] + H2O = L-tyrosyl-[protein] + phosphate</text>
        <dbReference type="Rhea" id="RHEA:10684"/>
        <dbReference type="Rhea" id="RHEA-COMP:10136"/>
        <dbReference type="Rhea" id="RHEA-COMP:20101"/>
        <dbReference type="ChEBI" id="CHEBI:15377"/>
        <dbReference type="ChEBI" id="CHEBI:43474"/>
        <dbReference type="ChEBI" id="CHEBI:46858"/>
        <dbReference type="ChEBI" id="CHEBI:61978"/>
        <dbReference type="EC" id="3.1.3.48"/>
    </reaction>
</comment>
<dbReference type="SUPFAM" id="SSF89550">
    <property type="entry name" value="PHP domain-like"/>
    <property type="match status" value="1"/>
</dbReference>
<reference evidence="5 6" key="1">
    <citation type="submission" date="2018-06" db="EMBL/GenBank/DDBJ databases">
        <title>Genomic Encyclopedia of Archaeal and Bacterial Type Strains, Phase II (KMG-II): from individual species to whole genera.</title>
        <authorList>
            <person name="Goeker M."/>
        </authorList>
    </citation>
    <scope>NUCLEOTIDE SEQUENCE [LARGE SCALE GENOMIC DNA]</scope>
    <source>
        <strain evidence="5 6">DSM 25663</strain>
    </source>
</reference>
<dbReference type="EMBL" id="QLSZ01000016">
    <property type="protein sequence ID" value="RAR69300.1"/>
    <property type="molecule type" value="Genomic_DNA"/>
</dbReference>
<comment type="caution">
    <text evidence="5">The sequence shown here is derived from an EMBL/GenBank/DDBJ whole genome shotgun (WGS) entry which is preliminary data.</text>
</comment>
<organism evidence="5 6">
    <name type="scientific">Flavobacterium aciduliphilum</name>
    <dbReference type="NCBI Taxonomy" id="1101402"/>
    <lineage>
        <taxon>Bacteria</taxon>
        <taxon>Pseudomonadati</taxon>
        <taxon>Bacteroidota</taxon>
        <taxon>Flavobacteriia</taxon>
        <taxon>Flavobacteriales</taxon>
        <taxon>Flavobacteriaceae</taxon>
        <taxon>Flavobacterium</taxon>
    </lineage>
</organism>
<dbReference type="InterPro" id="IPR016667">
    <property type="entry name" value="Caps_polysacc_synth_CpsB/CapC"/>
</dbReference>
<evidence type="ECO:0000256" key="3">
    <source>
        <dbReference type="ARBA" id="ARBA00022801"/>
    </source>
</evidence>
<evidence type="ECO:0000256" key="2">
    <source>
        <dbReference type="ARBA" id="ARBA00013064"/>
    </source>
</evidence>
<dbReference type="OrthoDB" id="9788539at2"/>
<dbReference type="PANTHER" id="PTHR39181">
    <property type="entry name" value="TYROSINE-PROTEIN PHOSPHATASE YWQE"/>
    <property type="match status" value="1"/>
</dbReference>
<dbReference type="PANTHER" id="PTHR39181:SF1">
    <property type="entry name" value="TYROSINE-PROTEIN PHOSPHATASE YWQE"/>
    <property type="match status" value="1"/>
</dbReference>
<comment type="similarity">
    <text evidence="1">Belongs to the metallo-dependent hydrolases superfamily. CpsB/CapC family.</text>
</comment>
<dbReference type="Pfam" id="PF19567">
    <property type="entry name" value="CpsB_CapC"/>
    <property type="match status" value="1"/>
</dbReference>
<gene>
    <name evidence="5" type="ORF">CLV55_11621</name>
</gene>
<sequence length="245" mass="28645">MLHFFKQKPFLADFIPQGYIDIHSHLLPNIDDGAGKIEDTKELIEGLEQLGFSKFITTPHVMSQVWKNTKEGILSNYKDTLHKLPFQDFDKRFRVAAEYMIDSEFESRFSSKSLLTLKENYVLVEMSYLTPPVQLHEMLYELQNIGYKPVLAHPERYNYFHNALANYDDLKDRGCSFQINALSTVGYYGQNITKIADYLLKNNLVDFIGSDVHHTKHVESFKNRIQIKNELLLKEVFLNNSFFDF</sequence>
<keyword evidence="6" id="KW-1185">Reference proteome</keyword>
<dbReference type="GO" id="GO:0030145">
    <property type="term" value="F:manganese ion binding"/>
    <property type="evidence" value="ECO:0007669"/>
    <property type="project" value="InterPro"/>
</dbReference>
<evidence type="ECO:0000256" key="4">
    <source>
        <dbReference type="ARBA" id="ARBA00051722"/>
    </source>
</evidence>
<dbReference type="InterPro" id="IPR016195">
    <property type="entry name" value="Pol/histidinol_Pase-like"/>
</dbReference>